<dbReference type="GeneID" id="59053005"/>
<accession>A0A0P1ACC7</accession>
<name>A0A0P1ACC7_PLAHL</name>
<keyword evidence="2" id="KW-1185">Reference proteome</keyword>
<sequence length="67" mass="7352">MLILGRDLGTISSTETFLMFINVDLQATIHVSAVAKPAVLSTISQMHKRTLDTMSMLKPADSSHLHE</sequence>
<dbReference type="Proteomes" id="UP000054928">
    <property type="component" value="Unassembled WGS sequence"/>
</dbReference>
<evidence type="ECO:0000313" key="2">
    <source>
        <dbReference type="Proteomes" id="UP000054928"/>
    </source>
</evidence>
<organism evidence="1 2">
    <name type="scientific">Plasmopara halstedii</name>
    <name type="common">Downy mildew of sunflower</name>
    <dbReference type="NCBI Taxonomy" id="4781"/>
    <lineage>
        <taxon>Eukaryota</taxon>
        <taxon>Sar</taxon>
        <taxon>Stramenopiles</taxon>
        <taxon>Oomycota</taxon>
        <taxon>Peronosporomycetes</taxon>
        <taxon>Peronosporales</taxon>
        <taxon>Peronosporaceae</taxon>
        <taxon>Plasmopara</taxon>
    </lineage>
</organism>
<evidence type="ECO:0000313" key="1">
    <source>
        <dbReference type="EMBL" id="CEG38073.1"/>
    </source>
</evidence>
<dbReference type="AlphaFoldDB" id="A0A0P1ACC7"/>
<reference evidence="2" key="1">
    <citation type="submission" date="2014-09" db="EMBL/GenBank/DDBJ databases">
        <authorList>
            <person name="Sharma Rahul"/>
            <person name="Thines Marco"/>
        </authorList>
    </citation>
    <scope>NUCLEOTIDE SEQUENCE [LARGE SCALE GENOMIC DNA]</scope>
</reference>
<dbReference type="EMBL" id="CCYD01000321">
    <property type="protein sequence ID" value="CEG38073.1"/>
    <property type="molecule type" value="Genomic_DNA"/>
</dbReference>
<dbReference type="RefSeq" id="XP_036263062.1">
    <property type="nucleotide sequence ID" value="XM_036407353.1"/>
</dbReference>
<protein>
    <submittedName>
        <fullName evidence="1">Uncharacterized protein</fullName>
    </submittedName>
</protein>
<proteinExistence type="predicted"/>